<dbReference type="InterPro" id="IPR001816">
    <property type="entry name" value="Transl_elong_EFTs/EF1B"/>
</dbReference>
<evidence type="ECO:0000256" key="4">
    <source>
        <dbReference type="ARBA" id="ARBA00022917"/>
    </source>
</evidence>
<dbReference type="HAMAP" id="MF_00050">
    <property type="entry name" value="EF_Ts"/>
    <property type="match status" value="1"/>
</dbReference>
<dbReference type="InterPro" id="IPR009060">
    <property type="entry name" value="UBA-like_sf"/>
</dbReference>
<comment type="function">
    <text evidence="5 6">Associates with the EF-Tu.GDP complex and induces the exchange of GDP to GTP. It remains bound to the aminoacyl-tRNA.EF-Tu.GTP complex up to the GTP hydrolysis stage on the ribosome.</text>
</comment>
<dbReference type="Gene3D" id="3.30.479.20">
    <property type="entry name" value="Elongation factor Ts, dimerisation domain"/>
    <property type="match status" value="2"/>
</dbReference>
<dbReference type="AlphaFoldDB" id="A0A1H1PXL3"/>
<comment type="subcellular location">
    <subcellularLocation>
        <location evidence="6">Cytoplasm</location>
    </subcellularLocation>
</comment>
<dbReference type="SUPFAM" id="SSF54713">
    <property type="entry name" value="Elongation factor Ts (EF-Ts), dimerisation domain"/>
    <property type="match status" value="1"/>
</dbReference>
<dbReference type="Gene3D" id="1.10.8.10">
    <property type="entry name" value="DNA helicase RuvA subunit, C-terminal domain"/>
    <property type="match status" value="1"/>
</dbReference>
<accession>A0A1H1PXL3</accession>
<dbReference type="EMBL" id="LT629749">
    <property type="protein sequence ID" value="SDS15439.1"/>
    <property type="molecule type" value="Genomic_DNA"/>
</dbReference>
<keyword evidence="4 6" id="KW-0648">Protein biosynthesis</keyword>
<dbReference type="NCBIfam" id="TIGR00116">
    <property type="entry name" value="tsf"/>
    <property type="match status" value="1"/>
</dbReference>
<dbReference type="FunFam" id="1.10.8.10:FF:000001">
    <property type="entry name" value="Elongation factor Ts"/>
    <property type="match status" value="1"/>
</dbReference>
<dbReference type="InterPro" id="IPR014039">
    <property type="entry name" value="Transl_elong_EFTs/EF1B_dimer"/>
</dbReference>
<evidence type="ECO:0000256" key="1">
    <source>
        <dbReference type="ARBA" id="ARBA00005532"/>
    </source>
</evidence>
<dbReference type="SUPFAM" id="SSF46934">
    <property type="entry name" value="UBA-like"/>
    <property type="match status" value="1"/>
</dbReference>
<dbReference type="Gene3D" id="1.10.286.20">
    <property type="match status" value="1"/>
</dbReference>
<dbReference type="PANTHER" id="PTHR11741">
    <property type="entry name" value="ELONGATION FACTOR TS"/>
    <property type="match status" value="1"/>
</dbReference>
<dbReference type="InterPro" id="IPR036402">
    <property type="entry name" value="EF-Ts_dimer_sf"/>
</dbReference>
<dbReference type="RefSeq" id="WP_091411050.1">
    <property type="nucleotide sequence ID" value="NZ_LT629749.1"/>
</dbReference>
<evidence type="ECO:0000313" key="8">
    <source>
        <dbReference type="EMBL" id="SDS15439.1"/>
    </source>
</evidence>
<dbReference type="OrthoDB" id="9808348at2"/>
<dbReference type="FunFam" id="1.10.286.20:FF:000001">
    <property type="entry name" value="Elongation factor Ts"/>
    <property type="match status" value="1"/>
</dbReference>
<keyword evidence="9" id="KW-1185">Reference proteome</keyword>
<dbReference type="PANTHER" id="PTHR11741:SF0">
    <property type="entry name" value="ELONGATION FACTOR TS, MITOCHONDRIAL"/>
    <property type="match status" value="1"/>
</dbReference>
<dbReference type="STRING" id="546871.SAMN04488543_1182"/>
<sequence length="273" mass="28768">MATIAAADVKKLRDATGAGMMDCKKALTETDGDYEKAVEFLRVNGQAKAAKRGAERSATNGLVVSVDGALLQLGAETDFVAKNDEFQTLANAAVQAVAATRADSVDAANAAALPSGQTVGEAVGELAVKIGEKLEVSAARYFDGQTVVYLHRRASDLPPQVGVLVEYEGSDESAARAAAMQIAAMRPQYLTRDEVPSDLVENERRIAEATAKEEGKPEQALPKIVEGRVNAFFKDVVLLDQPSVTDNKTTVGKQLAAAGVTLKRFARFEAAGA</sequence>
<feature type="region of interest" description="Involved in Mg(2+) ion dislocation from EF-Tu" evidence="6">
    <location>
        <begin position="77"/>
        <end position="80"/>
    </location>
</feature>
<dbReference type="PROSITE" id="PS01126">
    <property type="entry name" value="EF_TS_1"/>
    <property type="match status" value="1"/>
</dbReference>
<protein>
    <recommendedName>
        <fullName evidence="2 6">Elongation factor Ts</fullName>
        <shortName evidence="6">EF-Ts</shortName>
    </recommendedName>
</protein>
<dbReference type="Pfam" id="PF00889">
    <property type="entry name" value="EF_TS"/>
    <property type="match status" value="1"/>
</dbReference>
<reference evidence="8 9" key="1">
    <citation type="submission" date="2016-10" db="EMBL/GenBank/DDBJ databases">
        <authorList>
            <person name="de Groot N.N."/>
        </authorList>
    </citation>
    <scope>NUCLEOTIDE SEQUENCE [LARGE SCALE GENOMIC DNA]</scope>
    <source>
        <strain evidence="8 9">DSM 21741</strain>
    </source>
</reference>
<evidence type="ECO:0000313" key="9">
    <source>
        <dbReference type="Proteomes" id="UP000199092"/>
    </source>
</evidence>
<keyword evidence="6" id="KW-0963">Cytoplasm</keyword>
<dbReference type="CDD" id="cd14275">
    <property type="entry name" value="UBA_EF-Ts"/>
    <property type="match status" value="1"/>
</dbReference>
<dbReference type="Proteomes" id="UP000199092">
    <property type="component" value="Chromosome I"/>
</dbReference>
<dbReference type="GO" id="GO:0003746">
    <property type="term" value="F:translation elongation factor activity"/>
    <property type="evidence" value="ECO:0007669"/>
    <property type="project" value="UniProtKB-UniRule"/>
</dbReference>
<evidence type="ECO:0000256" key="5">
    <source>
        <dbReference type="ARBA" id="ARBA00025453"/>
    </source>
</evidence>
<dbReference type="GO" id="GO:0005737">
    <property type="term" value="C:cytoplasm"/>
    <property type="evidence" value="ECO:0007669"/>
    <property type="project" value="UniProtKB-SubCell"/>
</dbReference>
<evidence type="ECO:0000256" key="6">
    <source>
        <dbReference type="HAMAP-Rule" id="MF_00050"/>
    </source>
</evidence>
<feature type="domain" description="Translation elongation factor EFTs/EF1B dimerisation" evidence="7">
    <location>
        <begin position="68"/>
        <end position="270"/>
    </location>
</feature>
<gene>
    <name evidence="6" type="primary">tsf</name>
    <name evidence="8" type="ORF">SAMN04488543_1182</name>
</gene>
<comment type="similarity">
    <text evidence="1 6">Belongs to the EF-Ts family.</text>
</comment>
<proteinExistence type="inferred from homology"/>
<keyword evidence="3 6" id="KW-0251">Elongation factor</keyword>
<evidence type="ECO:0000256" key="2">
    <source>
        <dbReference type="ARBA" id="ARBA00016956"/>
    </source>
</evidence>
<evidence type="ECO:0000256" key="3">
    <source>
        <dbReference type="ARBA" id="ARBA00022768"/>
    </source>
</evidence>
<organism evidence="8 9">
    <name type="scientific">Friedmanniella luteola</name>
    <dbReference type="NCBI Taxonomy" id="546871"/>
    <lineage>
        <taxon>Bacteria</taxon>
        <taxon>Bacillati</taxon>
        <taxon>Actinomycetota</taxon>
        <taxon>Actinomycetes</taxon>
        <taxon>Propionibacteriales</taxon>
        <taxon>Nocardioidaceae</taxon>
        <taxon>Friedmanniella</taxon>
    </lineage>
</organism>
<name>A0A1H1PXL3_9ACTN</name>
<evidence type="ECO:0000259" key="7">
    <source>
        <dbReference type="Pfam" id="PF00889"/>
    </source>
</evidence>
<dbReference type="InterPro" id="IPR018101">
    <property type="entry name" value="Transl_elong_Ts_CS"/>
</dbReference>